<dbReference type="GO" id="GO:0009425">
    <property type="term" value="C:bacterial-type flagellum basal body"/>
    <property type="evidence" value="ECO:0007669"/>
    <property type="project" value="InterPro"/>
</dbReference>
<dbReference type="AlphaFoldDB" id="A0A5C7ET11"/>
<evidence type="ECO:0000256" key="3">
    <source>
        <dbReference type="ARBA" id="ARBA00008281"/>
    </source>
</evidence>
<evidence type="ECO:0000256" key="4">
    <source>
        <dbReference type="ARBA" id="ARBA00022475"/>
    </source>
</evidence>
<reference evidence="11 12" key="1">
    <citation type="submission" date="2019-08" db="EMBL/GenBank/DDBJ databases">
        <title>Pelomicrobium methylotrophicum gen. nov., sp. nov. a moderately thermophilic, facultatively anaerobic, lithoautotrophic and methylotrophic bacterium isolated from a terrestrial mud volcano.</title>
        <authorList>
            <person name="Slobodkina G.B."/>
            <person name="Merkel A.Y."/>
            <person name="Slobodkin A.I."/>
        </authorList>
    </citation>
    <scope>NUCLEOTIDE SEQUENCE [LARGE SCALE GENOMIC DNA]</scope>
    <source>
        <strain evidence="11 12">SM250</strain>
    </source>
</reference>
<keyword evidence="8 10" id="KW-1133">Transmembrane helix</keyword>
<dbReference type="Pfam" id="PF03748">
    <property type="entry name" value="FliL"/>
    <property type="match status" value="1"/>
</dbReference>
<evidence type="ECO:0000256" key="2">
    <source>
        <dbReference type="ARBA" id="ARBA00004162"/>
    </source>
</evidence>
<dbReference type="OrthoDB" id="5297029at2"/>
<keyword evidence="11" id="KW-0969">Cilium</keyword>
<evidence type="ECO:0000256" key="7">
    <source>
        <dbReference type="ARBA" id="ARBA00022779"/>
    </source>
</evidence>
<feature type="transmembrane region" description="Helical" evidence="10">
    <location>
        <begin position="20"/>
        <end position="41"/>
    </location>
</feature>
<keyword evidence="12" id="KW-1185">Reference proteome</keyword>
<proteinExistence type="inferred from homology"/>
<dbReference type="InterPro" id="IPR005503">
    <property type="entry name" value="FliL"/>
</dbReference>
<evidence type="ECO:0000313" key="12">
    <source>
        <dbReference type="Proteomes" id="UP000321201"/>
    </source>
</evidence>
<dbReference type="FunCoup" id="A0A5C7ET11">
    <property type="interactions" value="38"/>
</dbReference>
<keyword evidence="10" id="KW-0997">Cell inner membrane</keyword>
<dbReference type="InParanoid" id="A0A5C7ET11"/>
<evidence type="ECO:0000313" key="11">
    <source>
        <dbReference type="EMBL" id="TXF11811.1"/>
    </source>
</evidence>
<dbReference type="NCBIfam" id="NF005435">
    <property type="entry name" value="PRK07021.1"/>
    <property type="match status" value="1"/>
</dbReference>
<organism evidence="11 12">
    <name type="scientific">Pelomicrobium methylotrophicum</name>
    <dbReference type="NCBI Taxonomy" id="2602750"/>
    <lineage>
        <taxon>Bacteria</taxon>
        <taxon>Pseudomonadati</taxon>
        <taxon>Pseudomonadota</taxon>
        <taxon>Hydrogenophilia</taxon>
        <taxon>Hydrogenophilia incertae sedis</taxon>
        <taxon>Pelomicrobium</taxon>
    </lineage>
</organism>
<dbReference type="RefSeq" id="WP_147799774.1">
    <property type="nucleotide sequence ID" value="NZ_VPFL01000010.1"/>
</dbReference>
<gene>
    <name evidence="11" type="primary">fliL</name>
    <name evidence="11" type="ORF">FR698_08495</name>
</gene>
<comment type="similarity">
    <text evidence="3 10">Belongs to the FliL family.</text>
</comment>
<comment type="function">
    <text evidence="1 10">Controls the rotational direction of flagella during chemotaxis.</text>
</comment>
<evidence type="ECO:0000256" key="5">
    <source>
        <dbReference type="ARBA" id="ARBA00022500"/>
    </source>
</evidence>
<keyword evidence="6 10" id="KW-0812">Transmembrane</keyword>
<accession>A0A5C7ET11</accession>
<evidence type="ECO:0000256" key="6">
    <source>
        <dbReference type="ARBA" id="ARBA00022692"/>
    </source>
</evidence>
<comment type="subcellular location">
    <subcellularLocation>
        <location evidence="10">Cell inner membrane</location>
    </subcellularLocation>
    <subcellularLocation>
        <location evidence="2">Cell membrane</location>
        <topology evidence="2">Single-pass membrane protein</topology>
    </subcellularLocation>
</comment>
<dbReference type="EMBL" id="VPFL01000010">
    <property type="protein sequence ID" value="TXF11811.1"/>
    <property type="molecule type" value="Genomic_DNA"/>
</dbReference>
<evidence type="ECO:0000256" key="9">
    <source>
        <dbReference type="ARBA" id="ARBA00023136"/>
    </source>
</evidence>
<keyword evidence="4" id="KW-1003">Cell membrane</keyword>
<keyword evidence="7 10" id="KW-0283">Flagellar rotation</keyword>
<keyword evidence="9 10" id="KW-0472">Membrane</keyword>
<dbReference type="PANTHER" id="PTHR35091">
    <property type="entry name" value="FLAGELLAR PROTEIN FLIL"/>
    <property type="match status" value="1"/>
</dbReference>
<keyword evidence="5 10" id="KW-0145">Chemotaxis</keyword>
<sequence length="159" mass="17029">MAKSTEIGTTQGAKPKRMKLWPLIIAAVALLAGGGAATWYFTVHQEATAAEAPRPKPPIFIALEPFTVNLQPGGGAQYLQTTVVLKTVEPEAEAAIKAHMPVVRDRILRVLSSKRGDELLTVEGKEKLAAEIAQSVTAPFDGTRPQPVEGVLFTSFVIQ</sequence>
<comment type="caution">
    <text evidence="11">The sequence shown here is derived from an EMBL/GenBank/DDBJ whole genome shotgun (WGS) entry which is preliminary data.</text>
</comment>
<evidence type="ECO:0000256" key="10">
    <source>
        <dbReference type="RuleBase" id="RU364125"/>
    </source>
</evidence>
<evidence type="ECO:0000256" key="8">
    <source>
        <dbReference type="ARBA" id="ARBA00022989"/>
    </source>
</evidence>
<name>A0A5C7ET11_9PROT</name>
<keyword evidence="11" id="KW-0282">Flagellum</keyword>
<evidence type="ECO:0000256" key="1">
    <source>
        <dbReference type="ARBA" id="ARBA00002254"/>
    </source>
</evidence>
<dbReference type="PANTHER" id="PTHR35091:SF2">
    <property type="entry name" value="FLAGELLAR PROTEIN FLIL"/>
    <property type="match status" value="1"/>
</dbReference>
<dbReference type="GO" id="GO:0005886">
    <property type="term" value="C:plasma membrane"/>
    <property type="evidence" value="ECO:0007669"/>
    <property type="project" value="UniProtKB-SubCell"/>
</dbReference>
<protein>
    <recommendedName>
        <fullName evidence="10">Flagellar protein FliL</fullName>
    </recommendedName>
</protein>
<keyword evidence="11" id="KW-0966">Cell projection</keyword>
<dbReference type="GO" id="GO:0071978">
    <property type="term" value="P:bacterial-type flagellum-dependent swarming motility"/>
    <property type="evidence" value="ECO:0007669"/>
    <property type="project" value="TreeGrafter"/>
</dbReference>
<dbReference type="GO" id="GO:0006935">
    <property type="term" value="P:chemotaxis"/>
    <property type="evidence" value="ECO:0007669"/>
    <property type="project" value="UniProtKB-KW"/>
</dbReference>
<dbReference type="Proteomes" id="UP000321201">
    <property type="component" value="Unassembled WGS sequence"/>
</dbReference>